<dbReference type="Pfam" id="PF17734">
    <property type="entry name" value="Spt46"/>
    <property type="match status" value="1"/>
</dbReference>
<organism evidence="2 3">
    <name type="scientific">Callorhinus ursinus</name>
    <name type="common">Northern fur seal</name>
    <dbReference type="NCBI Taxonomy" id="34884"/>
    <lineage>
        <taxon>Eukaryota</taxon>
        <taxon>Metazoa</taxon>
        <taxon>Chordata</taxon>
        <taxon>Craniata</taxon>
        <taxon>Vertebrata</taxon>
        <taxon>Euteleostomi</taxon>
        <taxon>Mammalia</taxon>
        <taxon>Eutheria</taxon>
        <taxon>Laurasiatheria</taxon>
        <taxon>Carnivora</taxon>
        <taxon>Caniformia</taxon>
        <taxon>Pinnipedia</taxon>
        <taxon>Otariidae</taxon>
        <taxon>Callorhinus</taxon>
    </lineage>
</organism>
<gene>
    <name evidence="3" type="primary">FAM170B</name>
</gene>
<protein>
    <submittedName>
        <fullName evidence="3">Protein FAM170B</fullName>
    </submittedName>
</protein>
<dbReference type="GO" id="GO:0001669">
    <property type="term" value="C:acrosomal vesicle"/>
    <property type="evidence" value="ECO:0007669"/>
    <property type="project" value="TreeGrafter"/>
</dbReference>
<evidence type="ECO:0000313" key="3">
    <source>
        <dbReference type="RefSeq" id="XP_025736179.1"/>
    </source>
</evidence>
<accession>A0A3Q7PQX6</accession>
<dbReference type="InParanoid" id="A0A3Q7PQX6"/>
<dbReference type="InterPro" id="IPR040879">
    <property type="entry name" value="Spt46-like"/>
</dbReference>
<dbReference type="AlphaFoldDB" id="A0A3Q7PQX6"/>
<evidence type="ECO:0000313" key="2">
    <source>
        <dbReference type="Proteomes" id="UP000286641"/>
    </source>
</evidence>
<proteinExistence type="predicted"/>
<evidence type="ECO:0000256" key="1">
    <source>
        <dbReference type="SAM" id="MobiDB-lite"/>
    </source>
</evidence>
<feature type="region of interest" description="Disordered" evidence="1">
    <location>
        <begin position="1"/>
        <end position="42"/>
    </location>
</feature>
<sequence>MRSQNKARILVTTGSPEATQAGASGGLQHSPSQLSPNSWSTESPACWCPIMKRHFTDHRGEQSPTDGASLSLASPESTEERVEVSWSGAVKREEPSPRPGPAVPHEEDLYLAGRARAMLSWSSSPSAQSSSEYQSYSQYQSCSSCTHDGEDAAQQSACAFYTHVQTVQGVAVAWETETGFEPVSRKPRIHQAEFVKRQRRKGSSFEMASNTDLRWELEASRNTCCPKQDDAELLGPLECCLQELRDTPDWLVTTNSGLRCVACCRVFPTLEALLKHAQYGIQEGFSCQIFFEEMLERRRARGQVQELELHEEEQCPSEGSECSRRHARVLPSQQQSSELEVMCPALASPPAPQLLLPQPAGPALQGRGKKASRS</sequence>
<dbReference type="GeneID" id="112830532"/>
<keyword evidence="2" id="KW-1185">Reference proteome</keyword>
<feature type="compositionally biased region" description="Polar residues" evidence="1">
    <location>
        <begin position="62"/>
        <end position="76"/>
    </location>
</feature>
<feature type="region of interest" description="Disordered" evidence="1">
    <location>
        <begin position="57"/>
        <end position="105"/>
    </location>
</feature>
<dbReference type="RefSeq" id="XP_025736179.1">
    <property type="nucleotide sequence ID" value="XM_025880394.1"/>
</dbReference>
<dbReference type="Proteomes" id="UP000286641">
    <property type="component" value="Unplaced"/>
</dbReference>
<reference key="1">
    <citation type="submission" date="2019-01" db="UniProtKB">
        <authorList>
            <consortium name="RefSeq"/>
        </authorList>
    </citation>
    <scope>IDENTIFICATION</scope>
</reference>
<name>A0A3Q7PQX6_CALUR</name>
<reference evidence="3" key="2">
    <citation type="submission" date="2025-08" db="UniProtKB">
        <authorList>
            <consortium name="RefSeq"/>
        </authorList>
    </citation>
    <scope>IDENTIFICATION</scope>
    <source>
        <tissue evidence="3">Blood</tissue>
    </source>
</reference>
<dbReference type="PANTHER" id="PTHR33517:SF2">
    <property type="entry name" value="PROTEIN FAM170B"/>
    <property type="match status" value="1"/>
</dbReference>
<dbReference type="PANTHER" id="PTHR33517">
    <property type="entry name" value="PROTEIN FAM170B-RELATED"/>
    <property type="match status" value="1"/>
</dbReference>
<feature type="compositionally biased region" description="Low complexity" evidence="1">
    <location>
        <begin position="353"/>
        <end position="365"/>
    </location>
</feature>
<feature type="region of interest" description="Disordered" evidence="1">
    <location>
        <begin position="350"/>
        <end position="374"/>
    </location>
</feature>
<dbReference type="GO" id="GO:0009566">
    <property type="term" value="P:fertilization"/>
    <property type="evidence" value="ECO:0007669"/>
    <property type="project" value="TreeGrafter"/>
</dbReference>
<dbReference type="CTD" id="170370"/>